<dbReference type="Gene3D" id="3.90.280.10">
    <property type="entry name" value="PEBP-like"/>
    <property type="match status" value="1"/>
</dbReference>
<name>A0A2R6R7B7_9APHY</name>
<dbReference type="InterPro" id="IPR008914">
    <property type="entry name" value="PEBP"/>
</dbReference>
<feature type="chain" id="PRO_5015327464" description="PEBP-like protein" evidence="2">
    <location>
        <begin position="19"/>
        <end position="279"/>
    </location>
</feature>
<dbReference type="AlphaFoldDB" id="A0A2R6R7B7"/>
<evidence type="ECO:0000313" key="4">
    <source>
        <dbReference type="Proteomes" id="UP000186601"/>
    </source>
</evidence>
<dbReference type="Pfam" id="PF01161">
    <property type="entry name" value="PBP"/>
    <property type="match status" value="1"/>
</dbReference>
<keyword evidence="2" id="KW-0732">Signal</keyword>
<evidence type="ECO:0008006" key="5">
    <source>
        <dbReference type="Google" id="ProtNLM"/>
    </source>
</evidence>
<proteinExistence type="predicted"/>
<reference evidence="3 4" key="1">
    <citation type="submission" date="2018-02" db="EMBL/GenBank/DDBJ databases">
        <title>Genome sequence of the basidiomycete white-rot fungus Phlebia centrifuga.</title>
        <authorList>
            <person name="Granchi Z."/>
            <person name="Peng M."/>
            <person name="de Vries R.P."/>
            <person name="Hilden K."/>
            <person name="Makela M.R."/>
            <person name="Grigoriev I."/>
            <person name="Riley R."/>
        </authorList>
    </citation>
    <scope>NUCLEOTIDE SEQUENCE [LARGE SCALE GENOMIC DNA]</scope>
    <source>
        <strain evidence="3 4">FBCC195</strain>
    </source>
</reference>
<dbReference type="SUPFAM" id="SSF49777">
    <property type="entry name" value="PEBP-like"/>
    <property type="match status" value="1"/>
</dbReference>
<feature type="region of interest" description="Disordered" evidence="1">
    <location>
        <begin position="227"/>
        <end position="254"/>
    </location>
</feature>
<dbReference type="PANTHER" id="PTHR11362">
    <property type="entry name" value="PHOSPHATIDYLETHANOLAMINE-BINDING PROTEIN"/>
    <property type="match status" value="1"/>
</dbReference>
<dbReference type="STRING" id="98765.A0A2R6R7B7"/>
<dbReference type="PANTHER" id="PTHR11362:SF140">
    <property type="entry name" value="PEBP-LIKE PROTEIN"/>
    <property type="match status" value="1"/>
</dbReference>
<dbReference type="EMBL" id="MLYV02000271">
    <property type="protein sequence ID" value="PSS22663.1"/>
    <property type="molecule type" value="Genomic_DNA"/>
</dbReference>
<evidence type="ECO:0000256" key="1">
    <source>
        <dbReference type="SAM" id="MobiDB-lite"/>
    </source>
</evidence>
<feature type="signal peptide" evidence="2">
    <location>
        <begin position="1"/>
        <end position="18"/>
    </location>
</feature>
<dbReference type="OrthoDB" id="2506647at2759"/>
<organism evidence="3 4">
    <name type="scientific">Hermanssonia centrifuga</name>
    <dbReference type="NCBI Taxonomy" id="98765"/>
    <lineage>
        <taxon>Eukaryota</taxon>
        <taxon>Fungi</taxon>
        <taxon>Dikarya</taxon>
        <taxon>Basidiomycota</taxon>
        <taxon>Agaricomycotina</taxon>
        <taxon>Agaricomycetes</taxon>
        <taxon>Polyporales</taxon>
        <taxon>Meruliaceae</taxon>
        <taxon>Hermanssonia</taxon>
    </lineage>
</organism>
<sequence length="279" mass="27855">MISVSLILSLALAPFVLGQSNNSELGIEAIEAHFTNAGIVPSLLASFDPSAVLSLSYNGVGNISPGQALTNTQVAPVPDLLVTPANSTVQLTGNYTVVMADAGPVGTDESQGQTRHWLVNSVPLTGDSSGFNVSTSTGLAITDYAGPAPAPGSGAHRYVILLYTQPSNFTAPDGLNTPGVAVSTFSLSDYVKNSNLGPIVAGMYITVEAGTASFTPSSTAPVVTSTLPAAQSTGSTSGTSSGSSNTASPTGNTSSNGAGNVFASLSKTVVAAIFGLVLL</sequence>
<dbReference type="Proteomes" id="UP000186601">
    <property type="component" value="Unassembled WGS sequence"/>
</dbReference>
<dbReference type="InterPro" id="IPR036610">
    <property type="entry name" value="PEBP-like_sf"/>
</dbReference>
<dbReference type="InterPro" id="IPR035810">
    <property type="entry name" value="PEBP_euk"/>
</dbReference>
<keyword evidence="4" id="KW-1185">Reference proteome</keyword>
<comment type="caution">
    <text evidence="3">The sequence shown here is derived from an EMBL/GenBank/DDBJ whole genome shotgun (WGS) entry which is preliminary data.</text>
</comment>
<gene>
    <name evidence="3" type="ORF">PHLCEN_2v3029</name>
</gene>
<accession>A0A2R6R7B7</accession>
<protein>
    <recommendedName>
        <fullName evidence="5">PEBP-like protein</fullName>
    </recommendedName>
</protein>
<evidence type="ECO:0000256" key="2">
    <source>
        <dbReference type="SAM" id="SignalP"/>
    </source>
</evidence>
<dbReference type="CDD" id="cd00866">
    <property type="entry name" value="PEBP_euk"/>
    <property type="match status" value="1"/>
</dbReference>
<evidence type="ECO:0000313" key="3">
    <source>
        <dbReference type="EMBL" id="PSS22663.1"/>
    </source>
</evidence>